<comment type="caution">
    <text evidence="2">The sequence shown here is derived from an EMBL/GenBank/DDBJ whole genome shotgun (WGS) entry which is preliminary data.</text>
</comment>
<dbReference type="Gene3D" id="3.30.70.270">
    <property type="match status" value="1"/>
</dbReference>
<dbReference type="InterPro" id="IPR000160">
    <property type="entry name" value="GGDEF_dom"/>
</dbReference>
<name>T1C5S5_9ZZZZ</name>
<proteinExistence type="predicted"/>
<dbReference type="InterPro" id="IPR029787">
    <property type="entry name" value="Nucleotide_cyclase"/>
</dbReference>
<dbReference type="AlphaFoldDB" id="T1C5S5"/>
<gene>
    <name evidence="2" type="ORF">B1B_07634</name>
</gene>
<dbReference type="EMBL" id="AUZY01004867">
    <property type="protein sequence ID" value="EQD61455.1"/>
    <property type="molecule type" value="Genomic_DNA"/>
</dbReference>
<dbReference type="PROSITE" id="PS50887">
    <property type="entry name" value="GGDEF"/>
    <property type="match status" value="1"/>
</dbReference>
<dbReference type="Pfam" id="PF00990">
    <property type="entry name" value="GGDEF"/>
    <property type="match status" value="1"/>
</dbReference>
<reference evidence="2" key="1">
    <citation type="submission" date="2013-08" db="EMBL/GenBank/DDBJ databases">
        <authorList>
            <person name="Mendez C."/>
            <person name="Richter M."/>
            <person name="Ferrer M."/>
            <person name="Sanchez J."/>
        </authorList>
    </citation>
    <scope>NUCLEOTIDE SEQUENCE</scope>
</reference>
<feature type="domain" description="GGDEF" evidence="1">
    <location>
        <begin position="1"/>
        <end position="101"/>
    </location>
</feature>
<dbReference type="InterPro" id="IPR052163">
    <property type="entry name" value="DGC-Regulatory_Protein"/>
</dbReference>
<reference evidence="2" key="2">
    <citation type="journal article" date="2014" name="ISME J.">
        <title>Microbial stratification in low pH oxic and suboxic macroscopic growths along an acid mine drainage.</title>
        <authorList>
            <person name="Mendez-Garcia C."/>
            <person name="Mesa V."/>
            <person name="Sprenger R.R."/>
            <person name="Richter M."/>
            <person name="Diez M.S."/>
            <person name="Solano J."/>
            <person name="Bargiela R."/>
            <person name="Golyshina O.V."/>
            <person name="Manteca A."/>
            <person name="Ramos J.L."/>
            <person name="Gallego J.R."/>
            <person name="Llorente I."/>
            <person name="Martins Dos Santos V.A."/>
            <person name="Jensen O.N."/>
            <person name="Pelaez A.I."/>
            <person name="Sanchez J."/>
            <person name="Ferrer M."/>
        </authorList>
    </citation>
    <scope>NUCLEOTIDE SEQUENCE</scope>
</reference>
<evidence type="ECO:0000259" key="1">
    <source>
        <dbReference type="PROSITE" id="PS50887"/>
    </source>
</evidence>
<protein>
    <submittedName>
        <fullName evidence="2">Diguanylate cyclase, predicted domain protein</fullName>
    </submittedName>
</protein>
<dbReference type="InterPro" id="IPR043128">
    <property type="entry name" value="Rev_trsase/Diguanyl_cyclase"/>
</dbReference>
<dbReference type="PANTHER" id="PTHR46663:SF2">
    <property type="entry name" value="GGDEF DOMAIN-CONTAINING PROTEIN"/>
    <property type="match status" value="1"/>
</dbReference>
<dbReference type="PANTHER" id="PTHR46663">
    <property type="entry name" value="DIGUANYLATE CYCLASE DGCT-RELATED"/>
    <property type="match status" value="1"/>
</dbReference>
<organism evidence="2">
    <name type="scientific">mine drainage metagenome</name>
    <dbReference type="NCBI Taxonomy" id="410659"/>
    <lineage>
        <taxon>unclassified sequences</taxon>
        <taxon>metagenomes</taxon>
        <taxon>ecological metagenomes</taxon>
    </lineage>
</organism>
<accession>T1C5S5</accession>
<evidence type="ECO:0000313" key="2">
    <source>
        <dbReference type="EMBL" id="EQD61455.1"/>
    </source>
</evidence>
<feature type="non-terminal residue" evidence="2">
    <location>
        <position position="1"/>
    </location>
</feature>
<dbReference type="SUPFAM" id="SSF55073">
    <property type="entry name" value="Nucleotide cyclase"/>
    <property type="match status" value="1"/>
</dbReference>
<sequence length="109" mass="11596">RLQRCVRDVDDRGPGPGVDEFVVLLEDIGSAGEATATATRILGALQRPLNVEGEAVVASVSIGVALNGQEITTRQKLIKGADAAMYAAKQEGGGRWQLFEAPGPRRVRR</sequence>
<dbReference type="NCBIfam" id="TIGR00254">
    <property type="entry name" value="GGDEF"/>
    <property type="match status" value="1"/>
</dbReference>